<dbReference type="InterPro" id="IPR003646">
    <property type="entry name" value="SH3-like_bac-type"/>
</dbReference>
<dbReference type="Proteomes" id="UP001596507">
    <property type="component" value="Unassembled WGS sequence"/>
</dbReference>
<dbReference type="CDD" id="cd05379">
    <property type="entry name" value="CAP_bacterial"/>
    <property type="match status" value="1"/>
</dbReference>
<evidence type="ECO:0000313" key="3">
    <source>
        <dbReference type="Proteomes" id="UP001596507"/>
    </source>
</evidence>
<evidence type="ECO:0000313" key="2">
    <source>
        <dbReference type="EMBL" id="MFC7268832.1"/>
    </source>
</evidence>
<dbReference type="SMART" id="SM00287">
    <property type="entry name" value="SH3b"/>
    <property type="match status" value="2"/>
</dbReference>
<dbReference type="Gene3D" id="2.30.30.40">
    <property type="entry name" value="SH3 Domains"/>
    <property type="match status" value="2"/>
</dbReference>
<dbReference type="Pfam" id="PF00188">
    <property type="entry name" value="CAP"/>
    <property type="match status" value="1"/>
</dbReference>
<dbReference type="Pfam" id="PF08239">
    <property type="entry name" value="SH3_3"/>
    <property type="match status" value="2"/>
</dbReference>
<keyword evidence="3" id="KW-1185">Reference proteome</keyword>
<name>A0ABW2HBZ7_9MICO</name>
<dbReference type="PANTHER" id="PTHR31157:SF1">
    <property type="entry name" value="SCP DOMAIN-CONTAINING PROTEIN"/>
    <property type="match status" value="1"/>
</dbReference>
<accession>A0ABW2HBZ7</accession>
<dbReference type="InterPro" id="IPR014044">
    <property type="entry name" value="CAP_dom"/>
</dbReference>
<reference evidence="3" key="1">
    <citation type="journal article" date="2019" name="Int. J. Syst. Evol. Microbiol.">
        <title>The Global Catalogue of Microorganisms (GCM) 10K type strain sequencing project: providing services to taxonomists for standard genome sequencing and annotation.</title>
        <authorList>
            <consortium name="The Broad Institute Genomics Platform"/>
            <consortium name="The Broad Institute Genome Sequencing Center for Infectious Disease"/>
            <person name="Wu L."/>
            <person name="Ma J."/>
        </authorList>
    </citation>
    <scope>NUCLEOTIDE SEQUENCE [LARGE SCALE GENOMIC DNA]</scope>
    <source>
        <strain evidence="3">CGMCC 1.15772</strain>
    </source>
</reference>
<dbReference type="Gene3D" id="3.40.33.10">
    <property type="entry name" value="CAP"/>
    <property type="match status" value="1"/>
</dbReference>
<dbReference type="SUPFAM" id="SSF55797">
    <property type="entry name" value="PR-1-like"/>
    <property type="match status" value="1"/>
</dbReference>
<gene>
    <name evidence="2" type="ORF">ACFQRL_07670</name>
</gene>
<feature type="domain" description="SH3b" evidence="1">
    <location>
        <begin position="240"/>
        <end position="304"/>
    </location>
</feature>
<sequence length="304" mass="31523">MPSPRTSRRQPSRIVALVLTAGLALTGGTTLVVAPAVPAQAAVTVSGLSTSQIQKLIFDEVNAQRKKAGVKQLTMNSGLNSVATSWSGKQAKAKTMSHNPNYSSQIPKGWKAAAENVAAGFSPAAVVDAWMNSAGHKKNILSTSYTHIGIGVGVDSNGRAYYTQNFGGYTSAPAGTNTAPSGATTTSYTRYLTKKVALRASASTSAKAVVTKAAFTKVTVTASSGSWRKVSVSGKTGWVAASNLVAGKKTTAKLNMRSGPSTSKKVVLVIPKGVSVGPVKATSGSWRKVTYKGTTGWVHKDYLN</sequence>
<dbReference type="EMBL" id="JBHTBE010000001">
    <property type="protein sequence ID" value="MFC7268832.1"/>
    <property type="molecule type" value="Genomic_DNA"/>
</dbReference>
<comment type="caution">
    <text evidence="2">The sequence shown here is derived from an EMBL/GenBank/DDBJ whole genome shotgun (WGS) entry which is preliminary data.</text>
</comment>
<dbReference type="PANTHER" id="PTHR31157">
    <property type="entry name" value="SCP DOMAIN-CONTAINING PROTEIN"/>
    <property type="match status" value="1"/>
</dbReference>
<evidence type="ECO:0000259" key="1">
    <source>
        <dbReference type="PROSITE" id="PS51781"/>
    </source>
</evidence>
<dbReference type="InterPro" id="IPR035940">
    <property type="entry name" value="CAP_sf"/>
</dbReference>
<dbReference type="PROSITE" id="PS51781">
    <property type="entry name" value="SH3B"/>
    <property type="match status" value="1"/>
</dbReference>
<dbReference type="RefSeq" id="WP_262873705.1">
    <property type="nucleotide sequence ID" value="NZ_BAABKW010000002.1"/>
</dbReference>
<protein>
    <submittedName>
        <fullName evidence="2">CAP domain-containing protein</fullName>
    </submittedName>
</protein>
<organism evidence="2 3">
    <name type="scientific">Microbacterium fluvii</name>
    <dbReference type="NCBI Taxonomy" id="415215"/>
    <lineage>
        <taxon>Bacteria</taxon>
        <taxon>Bacillati</taxon>
        <taxon>Actinomycetota</taxon>
        <taxon>Actinomycetes</taxon>
        <taxon>Micrococcales</taxon>
        <taxon>Microbacteriaceae</taxon>
        <taxon>Microbacterium</taxon>
    </lineage>
</organism>
<proteinExistence type="predicted"/>